<reference evidence="2" key="1">
    <citation type="submission" date="2015-08" db="EMBL/GenBank/DDBJ databases">
        <title>Draft genome sequence of Komagataeibacter europaeus CECT 8546 a cellulose producer strain from vinegar produced by the traditional method.</title>
        <authorList>
            <person name="Poehlein A."/>
            <person name="Valera M.J."/>
            <person name="Haack F.S."/>
            <person name="Mas A."/>
            <person name="Daniel R."/>
            <person name="Streit W.R."/>
            <person name="Mateo E."/>
        </authorList>
    </citation>
    <scope>NUCLEOTIDE SEQUENCE [LARGE SCALE GENOMIC DNA]</scope>
    <source>
        <strain evidence="2">CECT 8546</strain>
    </source>
</reference>
<dbReference type="SUPFAM" id="SSF75304">
    <property type="entry name" value="Amidase signature (AS) enzymes"/>
    <property type="match status" value="1"/>
</dbReference>
<organism evidence="2 3">
    <name type="scientific">Komagataeibacter europaeus</name>
    <name type="common">Gluconacetobacter europaeus</name>
    <dbReference type="NCBI Taxonomy" id="33995"/>
    <lineage>
        <taxon>Bacteria</taxon>
        <taxon>Pseudomonadati</taxon>
        <taxon>Pseudomonadota</taxon>
        <taxon>Alphaproteobacteria</taxon>
        <taxon>Acetobacterales</taxon>
        <taxon>Acetobacteraceae</taxon>
        <taxon>Komagataeibacter</taxon>
    </lineage>
</organism>
<dbReference type="AlphaFoldDB" id="A0A0M0EFR1"/>
<dbReference type="OrthoDB" id="7245165at2"/>
<proteinExistence type="predicted"/>
<sequence>MTSLCDVSAIGLCQMMRAGDVSAREVLDSCLERIEEINPAINAIVAMDVQAARTQADRADKTLRAGEEVGPLCGLPVGIKDTHVTAHLRTTFGSPIYASYVPEHDQGIVHRLRAAGAVIVGKTNTPEWAAGANSRNPVYGATGNPFNPLLSAAGSSGGSGAALACGMLPLCTGSDTGGSLRNPAAFNGIVGMRPSPGLVANERRPQGWFPLSVDGPMARNVADTALMLSVIASDSCEDPLAYTLPAGAVRAVPQHYTPTEPAITGRLRLAVTEDFGFAPTENLVRRAFRARLPAIGALFGSMTQAHPDCTQADEAFSIQRASMFLSAHHERYVSHFDQIGPNIRANIEEGLKYTLHDQARAAVQQTRIYRSYQAFFQDHDILISPAITLSPRPWTELYPAEIDGKKTRSYYHWLALAYAVTLAGHPAISIPVGLDEAGMPFGLQIVGPRGGDALLLQVALAVEQALASDPVLCRPLPDLDALRRAPPIAQYPGFFG</sequence>
<keyword evidence="2" id="KW-0378">Hydrolase</keyword>
<dbReference type="EC" id="3.5.1.14" evidence="2"/>
<dbReference type="InterPro" id="IPR023631">
    <property type="entry name" value="Amidase_dom"/>
</dbReference>
<dbReference type="GO" id="GO:0047680">
    <property type="term" value="F:aryl-acylamidase activity"/>
    <property type="evidence" value="ECO:0007669"/>
    <property type="project" value="UniProtKB-EC"/>
</dbReference>
<name>A0A0M0EFR1_KOMEU</name>
<dbReference type="Gene3D" id="3.90.1300.10">
    <property type="entry name" value="Amidase signature (AS) domain"/>
    <property type="match status" value="1"/>
</dbReference>
<dbReference type="EC" id="3.5.1.4" evidence="2"/>
<dbReference type="Pfam" id="PF01425">
    <property type="entry name" value="Amidase"/>
    <property type="match status" value="1"/>
</dbReference>
<dbReference type="InterPro" id="IPR036928">
    <property type="entry name" value="AS_sf"/>
</dbReference>
<dbReference type="EMBL" id="LHUQ01000015">
    <property type="protein sequence ID" value="KON64085.1"/>
    <property type="molecule type" value="Genomic_DNA"/>
</dbReference>
<feature type="domain" description="Amidase" evidence="1">
    <location>
        <begin position="25"/>
        <end position="456"/>
    </location>
</feature>
<evidence type="ECO:0000259" key="1">
    <source>
        <dbReference type="Pfam" id="PF01425"/>
    </source>
</evidence>
<keyword evidence="3" id="KW-1185">Reference proteome</keyword>
<evidence type="ECO:0000313" key="2">
    <source>
        <dbReference type="EMBL" id="KON64085.1"/>
    </source>
</evidence>
<dbReference type="PANTHER" id="PTHR11895">
    <property type="entry name" value="TRANSAMIDASE"/>
    <property type="match status" value="1"/>
</dbReference>
<dbReference type="GO" id="GO:0004046">
    <property type="term" value="F:aminoacylase activity"/>
    <property type="evidence" value="ECO:0007669"/>
    <property type="project" value="UniProtKB-EC"/>
</dbReference>
<dbReference type="EC" id="3.5.1.13" evidence="2"/>
<dbReference type="PANTHER" id="PTHR11895:SF76">
    <property type="entry name" value="INDOLEACETAMIDE HYDROLASE"/>
    <property type="match status" value="1"/>
</dbReference>
<dbReference type="PATRIC" id="fig|33995.3.peg.2713"/>
<comment type="caution">
    <text evidence="2">The sequence shown here is derived from an EMBL/GenBank/DDBJ whole genome shotgun (WGS) entry which is preliminary data.</text>
</comment>
<dbReference type="InterPro" id="IPR000120">
    <property type="entry name" value="Amidase"/>
</dbReference>
<dbReference type="Proteomes" id="UP000037566">
    <property type="component" value="Unassembled WGS sequence"/>
</dbReference>
<accession>A0A0M0EFR1</accession>
<evidence type="ECO:0000313" key="3">
    <source>
        <dbReference type="Proteomes" id="UP000037566"/>
    </source>
</evidence>
<dbReference type="GO" id="GO:0004040">
    <property type="term" value="F:amidase activity"/>
    <property type="evidence" value="ECO:0007669"/>
    <property type="project" value="UniProtKB-EC"/>
</dbReference>
<gene>
    <name evidence="2" type="primary">aam2</name>
    <name evidence="2" type="ORF">KOEU_24360</name>
</gene>
<dbReference type="STRING" id="33995.KOEU_24360"/>
<protein>
    <submittedName>
        <fullName evidence="2">Acylamidase</fullName>
        <ecNumber evidence="2">3.5.1.13</ecNumber>
        <ecNumber evidence="2">3.5.1.14</ecNumber>
        <ecNumber evidence="2">3.5.1.4</ecNumber>
    </submittedName>
</protein>